<proteinExistence type="predicted"/>
<dbReference type="AlphaFoldDB" id="A0A382K9Z5"/>
<accession>A0A382K9Z5</accession>
<protein>
    <submittedName>
        <fullName evidence="1">Uncharacterized protein</fullName>
    </submittedName>
</protein>
<organism evidence="1">
    <name type="scientific">marine metagenome</name>
    <dbReference type="NCBI Taxonomy" id="408172"/>
    <lineage>
        <taxon>unclassified sequences</taxon>
        <taxon>metagenomes</taxon>
        <taxon>ecological metagenomes</taxon>
    </lineage>
</organism>
<sequence length="147" mass="17243">YQRMTLFIVNRLVFSSLVSIGNLERPERRIKMARIYNCGLAGSQNPTYGISHANITDKLTKDNFFDKAIVRGSDYIWIIKAKKGENRKETTTVYLVSFLRSDKDREEFSTLHEAIDFANNWDDEEGEYPLEYEAPWVVHTMPFRPRK</sequence>
<gene>
    <name evidence="1" type="ORF">METZ01_LOCUS274144</name>
</gene>
<evidence type="ECO:0000313" key="1">
    <source>
        <dbReference type="EMBL" id="SVC21290.1"/>
    </source>
</evidence>
<reference evidence="1" key="1">
    <citation type="submission" date="2018-05" db="EMBL/GenBank/DDBJ databases">
        <authorList>
            <person name="Lanie J.A."/>
            <person name="Ng W.-L."/>
            <person name="Kazmierczak K.M."/>
            <person name="Andrzejewski T.M."/>
            <person name="Davidsen T.M."/>
            <person name="Wayne K.J."/>
            <person name="Tettelin H."/>
            <person name="Glass J.I."/>
            <person name="Rusch D."/>
            <person name="Podicherti R."/>
            <person name="Tsui H.-C.T."/>
            <person name="Winkler M.E."/>
        </authorList>
    </citation>
    <scope>NUCLEOTIDE SEQUENCE</scope>
</reference>
<dbReference type="EMBL" id="UINC01079360">
    <property type="protein sequence ID" value="SVC21290.1"/>
    <property type="molecule type" value="Genomic_DNA"/>
</dbReference>
<name>A0A382K9Z5_9ZZZZ</name>
<feature type="non-terminal residue" evidence="1">
    <location>
        <position position="1"/>
    </location>
</feature>